<proteinExistence type="inferred from homology"/>
<evidence type="ECO:0000256" key="2">
    <source>
        <dbReference type="ARBA" id="ARBA00004496"/>
    </source>
</evidence>
<dbReference type="NCBIfam" id="TIGR03840">
    <property type="entry name" value="TMPT_Se_Te"/>
    <property type="match status" value="1"/>
</dbReference>
<evidence type="ECO:0000313" key="11">
    <source>
        <dbReference type="Proteomes" id="UP000002743"/>
    </source>
</evidence>
<feature type="binding site" evidence="9">
    <location>
        <position position="66"/>
    </location>
    <ligand>
        <name>S-adenosyl-L-methionine</name>
        <dbReference type="ChEBI" id="CHEBI:59789"/>
    </ligand>
</feature>
<reference evidence="11" key="1">
    <citation type="submission" date="2009-07" db="EMBL/GenBank/DDBJ databases">
        <title>Complete sequence of chromosome of Methylovorus sp. SIP3-4.</title>
        <authorList>
            <person name="Lucas S."/>
            <person name="Copeland A."/>
            <person name="Lapidus A."/>
            <person name="Glavina del Rio T."/>
            <person name="Tice H."/>
            <person name="Bruce D."/>
            <person name="Goodwin L."/>
            <person name="Pitluck S."/>
            <person name="Clum A."/>
            <person name="Larimer F."/>
            <person name="Land M."/>
            <person name="Hauser L."/>
            <person name="Kyrpides N."/>
            <person name="Mikhailova N."/>
            <person name="Kayluzhnaya M."/>
            <person name="Chistoserdova L."/>
        </authorList>
    </citation>
    <scope>NUCLEOTIDE SEQUENCE [LARGE SCALE GENOMIC DNA]</scope>
    <source>
        <strain evidence="11">SIP3-4</strain>
    </source>
</reference>
<dbReference type="InterPro" id="IPR008854">
    <property type="entry name" value="TPMT"/>
</dbReference>
<protein>
    <recommendedName>
        <fullName evidence="4 9">Thiopurine S-methyltransferase</fullName>
        <ecNumber evidence="4 9">2.1.1.67</ecNumber>
    </recommendedName>
    <alternativeName>
        <fullName evidence="9">Thiopurine methyltransferase</fullName>
    </alternativeName>
</protein>
<dbReference type="HOGENOM" id="CLU_085515_1_0_4"/>
<organism evidence="10 11">
    <name type="scientific">Methylovorus glucosotrophus (strain SIP3-4)</name>
    <dbReference type="NCBI Taxonomy" id="582744"/>
    <lineage>
        <taxon>Bacteria</taxon>
        <taxon>Pseudomonadati</taxon>
        <taxon>Pseudomonadota</taxon>
        <taxon>Betaproteobacteria</taxon>
        <taxon>Nitrosomonadales</taxon>
        <taxon>Methylophilaceae</taxon>
        <taxon>Methylovorus</taxon>
    </lineage>
</organism>
<dbReference type="eggNOG" id="COG0500">
    <property type="taxonomic scope" value="Bacteria"/>
</dbReference>
<keyword evidence="6 9" id="KW-0489">Methyltransferase</keyword>
<dbReference type="PANTHER" id="PTHR10259">
    <property type="entry name" value="THIOPURINE S-METHYLTRANSFERASE"/>
    <property type="match status" value="1"/>
</dbReference>
<dbReference type="NCBIfam" id="NF009732">
    <property type="entry name" value="PRK13255.1"/>
    <property type="match status" value="1"/>
</dbReference>
<dbReference type="PIRSF" id="PIRSF023956">
    <property type="entry name" value="Thiopurine_S-methyltransferase"/>
    <property type="match status" value="1"/>
</dbReference>
<dbReference type="InterPro" id="IPR029063">
    <property type="entry name" value="SAM-dependent_MTases_sf"/>
</dbReference>
<dbReference type="HAMAP" id="MF_00812">
    <property type="entry name" value="Thiopur_methtran"/>
    <property type="match status" value="1"/>
</dbReference>
<feature type="binding site" evidence="9">
    <location>
        <position position="10"/>
    </location>
    <ligand>
        <name>S-adenosyl-L-methionine</name>
        <dbReference type="ChEBI" id="CHEBI:59789"/>
    </ligand>
</feature>
<dbReference type="Proteomes" id="UP000002743">
    <property type="component" value="Chromosome"/>
</dbReference>
<accession>C6X732</accession>
<dbReference type="PANTHER" id="PTHR10259:SF11">
    <property type="entry name" value="THIOPURINE S-METHYLTRANSFERASE"/>
    <property type="match status" value="1"/>
</dbReference>
<dbReference type="FunFam" id="3.40.50.150:FF:000101">
    <property type="entry name" value="Thiopurine S-methyltransferase"/>
    <property type="match status" value="1"/>
</dbReference>
<dbReference type="PROSITE" id="PS51585">
    <property type="entry name" value="SAM_MT_TPMT"/>
    <property type="match status" value="1"/>
</dbReference>
<reference evidence="10 11" key="2">
    <citation type="journal article" date="2011" name="J. Bacteriol.">
        <title>Genomes of three methylotrophs from a single niche uncover genetic and metabolic divergence of Methylophilaceae.</title>
        <authorList>
            <person name="Lapidus A."/>
            <person name="Clum A."/>
            <person name="Labutti K."/>
            <person name="Kaluzhnaya M.G."/>
            <person name="Lim S."/>
            <person name="Beck D.A."/>
            <person name="Glavina Del Rio T."/>
            <person name="Nolan M."/>
            <person name="Mavromatis K."/>
            <person name="Huntemann M."/>
            <person name="Lucas S."/>
            <person name="Lidstrom M.E."/>
            <person name="Ivanova N."/>
            <person name="Chistoserdova L."/>
        </authorList>
    </citation>
    <scope>NUCLEOTIDE SEQUENCE [LARGE SCALE GENOMIC DNA]</scope>
    <source>
        <strain evidence="10 11">SIP3-4</strain>
    </source>
</reference>
<keyword evidence="5 9" id="KW-0963">Cytoplasm</keyword>
<sequence>MEASFWHQRWERNEIGFHEASANALLVKHLPSLSLAPQSRVFIPLCGKTLDIHWLLNQGLRVAGAELSELAVTQLFAELKLTPEITQRGQLRHYHAKHIDIFVGDIFDLTADILGPVDAIYDRAALVALPAPLREKYAAHLTAISHAAPQLLICYVYEQSQLSGPPFSVEDAEVKQHYQSQYTLELLECPEVSGGFKGRVPAQEHVWRLSRQTPI</sequence>
<evidence type="ECO:0000256" key="4">
    <source>
        <dbReference type="ARBA" id="ARBA00011905"/>
    </source>
</evidence>
<dbReference type="GO" id="GO:0008119">
    <property type="term" value="F:thiopurine S-methyltransferase activity"/>
    <property type="evidence" value="ECO:0007669"/>
    <property type="project" value="UniProtKB-UniRule"/>
</dbReference>
<dbReference type="STRING" id="582744.Msip34_1933"/>
<evidence type="ECO:0000256" key="7">
    <source>
        <dbReference type="ARBA" id="ARBA00022679"/>
    </source>
</evidence>
<evidence type="ECO:0000313" key="10">
    <source>
        <dbReference type="EMBL" id="ACT51175.1"/>
    </source>
</evidence>
<dbReference type="GO" id="GO:0005737">
    <property type="term" value="C:cytoplasm"/>
    <property type="evidence" value="ECO:0007669"/>
    <property type="project" value="UniProtKB-SubCell"/>
</dbReference>
<keyword evidence="7 9" id="KW-0808">Transferase</keyword>
<comment type="catalytic activity">
    <reaction evidence="1 9">
        <text>S-adenosyl-L-methionine + a thiopurine = S-adenosyl-L-homocysteine + a thiopurine S-methylether.</text>
        <dbReference type="EC" id="2.1.1.67"/>
    </reaction>
</comment>
<dbReference type="Pfam" id="PF05724">
    <property type="entry name" value="TPMT"/>
    <property type="match status" value="1"/>
</dbReference>
<dbReference type="RefSeq" id="WP_015830535.1">
    <property type="nucleotide sequence ID" value="NC_012969.1"/>
</dbReference>
<evidence type="ECO:0000256" key="1">
    <source>
        <dbReference type="ARBA" id="ARBA00000903"/>
    </source>
</evidence>
<keyword evidence="8 9" id="KW-0949">S-adenosyl-L-methionine</keyword>
<dbReference type="AlphaFoldDB" id="C6X732"/>
<feature type="binding site" evidence="9">
    <location>
        <position position="45"/>
    </location>
    <ligand>
        <name>S-adenosyl-L-methionine</name>
        <dbReference type="ChEBI" id="CHEBI:59789"/>
    </ligand>
</feature>
<dbReference type="SUPFAM" id="SSF53335">
    <property type="entry name" value="S-adenosyl-L-methionine-dependent methyltransferases"/>
    <property type="match status" value="1"/>
</dbReference>
<evidence type="ECO:0000256" key="9">
    <source>
        <dbReference type="HAMAP-Rule" id="MF_00812"/>
    </source>
</evidence>
<comment type="subcellular location">
    <subcellularLocation>
        <location evidence="2 9">Cytoplasm</location>
    </subcellularLocation>
</comment>
<dbReference type="GO" id="GO:0032259">
    <property type="term" value="P:methylation"/>
    <property type="evidence" value="ECO:0007669"/>
    <property type="project" value="UniProtKB-KW"/>
</dbReference>
<dbReference type="OrthoDB" id="9778208at2"/>
<dbReference type="InterPro" id="IPR025835">
    <property type="entry name" value="Thiopurine_S-MeTrfase"/>
</dbReference>
<dbReference type="KEGG" id="mei:Msip34_1933"/>
<gene>
    <name evidence="9" type="primary">tpm</name>
    <name evidence="10" type="ordered locus">Msip34_1933</name>
</gene>
<evidence type="ECO:0000256" key="8">
    <source>
        <dbReference type="ARBA" id="ARBA00022691"/>
    </source>
</evidence>
<dbReference type="EMBL" id="CP001674">
    <property type="protein sequence ID" value="ACT51175.1"/>
    <property type="molecule type" value="Genomic_DNA"/>
</dbReference>
<keyword evidence="11" id="KW-1185">Reference proteome</keyword>
<evidence type="ECO:0000256" key="3">
    <source>
        <dbReference type="ARBA" id="ARBA00008145"/>
    </source>
</evidence>
<feature type="binding site" evidence="9">
    <location>
        <position position="123"/>
    </location>
    <ligand>
        <name>S-adenosyl-L-methionine</name>
        <dbReference type="ChEBI" id="CHEBI:59789"/>
    </ligand>
</feature>
<dbReference type="EC" id="2.1.1.67" evidence="4 9"/>
<evidence type="ECO:0000256" key="6">
    <source>
        <dbReference type="ARBA" id="ARBA00022603"/>
    </source>
</evidence>
<evidence type="ECO:0000256" key="5">
    <source>
        <dbReference type="ARBA" id="ARBA00022490"/>
    </source>
</evidence>
<dbReference type="Gene3D" id="3.40.50.150">
    <property type="entry name" value="Vaccinia Virus protein VP39"/>
    <property type="match status" value="1"/>
</dbReference>
<name>C6X732_METGS</name>
<dbReference type="GO" id="GO:0010038">
    <property type="term" value="P:response to metal ion"/>
    <property type="evidence" value="ECO:0007669"/>
    <property type="project" value="InterPro"/>
</dbReference>
<dbReference type="InterPro" id="IPR022474">
    <property type="entry name" value="Thiopur_S-MeTfrase_Se/Te_detox"/>
</dbReference>
<comment type="similarity">
    <text evidence="3 9">Belongs to the class I-like SAM-binding methyltransferase superfamily. TPMT family.</text>
</comment>